<name>A0A450V7L0_9GAMM</name>
<dbReference type="InterPro" id="IPR005074">
    <property type="entry name" value="Peptidase_C39"/>
</dbReference>
<feature type="domain" description="Peptidase C39" evidence="1">
    <location>
        <begin position="77"/>
        <end position="206"/>
    </location>
</feature>
<dbReference type="GO" id="GO:0006508">
    <property type="term" value="P:proteolysis"/>
    <property type="evidence" value="ECO:0007669"/>
    <property type="project" value="InterPro"/>
</dbReference>
<dbReference type="Pfam" id="PF03412">
    <property type="entry name" value="Peptidase_C39"/>
    <property type="match status" value="1"/>
</dbReference>
<organism evidence="2">
    <name type="scientific">Candidatus Kentrum sp. LFY</name>
    <dbReference type="NCBI Taxonomy" id="2126342"/>
    <lineage>
        <taxon>Bacteria</taxon>
        <taxon>Pseudomonadati</taxon>
        <taxon>Pseudomonadota</taxon>
        <taxon>Gammaproteobacteria</taxon>
        <taxon>Candidatus Kentrum</taxon>
    </lineage>
</organism>
<proteinExistence type="predicted"/>
<reference evidence="2" key="1">
    <citation type="submission" date="2019-02" db="EMBL/GenBank/DDBJ databases">
        <authorList>
            <person name="Gruber-Vodicka R. H."/>
            <person name="Seah K. B. B."/>
        </authorList>
    </citation>
    <scope>NUCLEOTIDE SEQUENCE</scope>
    <source>
        <strain evidence="2">BECK_M6</strain>
    </source>
</reference>
<dbReference type="EMBL" id="CAADFH010000124">
    <property type="protein sequence ID" value="VFK00768.1"/>
    <property type="molecule type" value="Genomic_DNA"/>
</dbReference>
<protein>
    <submittedName>
        <fullName evidence="2">Peptidase C39 family protein</fullName>
    </submittedName>
</protein>
<sequence>MGKGAQFVTKRRAHHDALSPIHDGHGAALLCPSYRNWKYFYHDVSSKYSFFPVLLLLYSLPVLADVEDLLFADVSRQSHDYSCGPAALSTLINGTIEGPSVSELEVIVTREASEEGDEEGFSLLDLQQAAGKLGRRAEWRKIAPEILPRLSQPVILLTGLNSPFPHFVVLKGFRDQVAFLADPSRGNIRVLYDALIADGIDEQYPAWYVMAIDTPVNDKKRSSLYLSGATSDLIDTHFTVEQADIITLVTIARPNQLFMTYGYRVSHGRNATNGFTVKSRGDAHNLDVSYGIGDDTEVGGGVSYSDTTYSASGFSEVKASNRNAYLFVSWDFDLDALDDMGVVLGSTLSHDDEYKALDLGASALAYGSTDFGQWMARGSFYRKIEERAPGDALPKYGISWLLGINKPLTDRSLGTFYVTLNTERNDGEPDVEFNHYYSANASVSWTMNKRVQLRPSLGYVFGGRVMKTFSAGMDITYVGGW</sequence>
<dbReference type="AlphaFoldDB" id="A0A450V7L0"/>
<evidence type="ECO:0000259" key="1">
    <source>
        <dbReference type="PROSITE" id="PS50990"/>
    </source>
</evidence>
<gene>
    <name evidence="2" type="ORF">BECKLFY1418A_GA0070994_112410</name>
</gene>
<dbReference type="GO" id="GO:0016020">
    <property type="term" value="C:membrane"/>
    <property type="evidence" value="ECO:0007669"/>
    <property type="project" value="InterPro"/>
</dbReference>
<dbReference type="GO" id="GO:0008233">
    <property type="term" value="F:peptidase activity"/>
    <property type="evidence" value="ECO:0007669"/>
    <property type="project" value="InterPro"/>
</dbReference>
<dbReference type="Gene3D" id="3.90.70.10">
    <property type="entry name" value="Cysteine proteinases"/>
    <property type="match status" value="1"/>
</dbReference>
<accession>A0A450V7L0</accession>
<dbReference type="GO" id="GO:0005524">
    <property type="term" value="F:ATP binding"/>
    <property type="evidence" value="ECO:0007669"/>
    <property type="project" value="InterPro"/>
</dbReference>
<evidence type="ECO:0000313" key="2">
    <source>
        <dbReference type="EMBL" id="VFK00768.1"/>
    </source>
</evidence>
<dbReference type="PROSITE" id="PS50990">
    <property type="entry name" value="PEPTIDASE_C39"/>
    <property type="match status" value="1"/>
</dbReference>